<evidence type="ECO:0000313" key="1">
    <source>
        <dbReference type="EMBL" id="NOJ50336.1"/>
    </source>
</evidence>
<gene>
    <name evidence="1" type="ORF">HCN50_29560</name>
</gene>
<keyword evidence="2" id="KW-1185">Reference proteome</keyword>
<evidence type="ECO:0008006" key="3">
    <source>
        <dbReference type="Google" id="ProtNLM"/>
    </source>
</evidence>
<organism evidence="1 2">
    <name type="scientific">Bradyrhizobium archetypum</name>
    <dbReference type="NCBI Taxonomy" id="2721160"/>
    <lineage>
        <taxon>Bacteria</taxon>
        <taxon>Pseudomonadati</taxon>
        <taxon>Pseudomonadota</taxon>
        <taxon>Alphaproteobacteria</taxon>
        <taxon>Hyphomicrobiales</taxon>
        <taxon>Nitrobacteraceae</taxon>
        <taxon>Bradyrhizobium</taxon>
    </lineage>
</organism>
<sequence length="169" mass="18787">MPVEMLTYADLGERLKISPEAARALVKRHRWPRSRSNDGKTLVQVDLSEFSHSPISRPPQTQAGHQVVTALKQQIETLQAELAEMKVIAAGHRGDFERECERTNKLLAELLKVSTESVGARERAALLEGKLSMLTQPWRRRLVDAFTLALPQVASSPRESAGPIAQSQN</sequence>
<dbReference type="RefSeq" id="WP_171713384.1">
    <property type="nucleotide sequence ID" value="NZ_JAAVLW010000011.1"/>
</dbReference>
<accession>A0A7Y4H9W5</accession>
<dbReference type="Proteomes" id="UP000528734">
    <property type="component" value="Unassembled WGS sequence"/>
</dbReference>
<comment type="caution">
    <text evidence="1">The sequence shown here is derived from an EMBL/GenBank/DDBJ whole genome shotgun (WGS) entry which is preliminary data.</text>
</comment>
<evidence type="ECO:0000313" key="2">
    <source>
        <dbReference type="Proteomes" id="UP000528734"/>
    </source>
</evidence>
<proteinExistence type="predicted"/>
<dbReference type="AlphaFoldDB" id="A0A7Y4H9W5"/>
<name>A0A7Y4H9W5_9BRAD</name>
<dbReference type="EMBL" id="JAAVLW010000011">
    <property type="protein sequence ID" value="NOJ50336.1"/>
    <property type="molecule type" value="Genomic_DNA"/>
</dbReference>
<protein>
    <recommendedName>
        <fullName evidence="3">DNA-binding protein</fullName>
    </recommendedName>
</protein>
<reference evidence="1 2" key="1">
    <citation type="submission" date="2020-03" db="EMBL/GenBank/DDBJ databases">
        <title>Bradyrhizobium diversity isolated from nodules of Muelleranthus trifoliolatus.</title>
        <authorList>
            <person name="Klepa M."/>
            <person name="Helene L."/>
            <person name="Hungria M."/>
        </authorList>
    </citation>
    <scope>NUCLEOTIDE SEQUENCE [LARGE SCALE GENOMIC DNA]</scope>
    <source>
        <strain evidence="1 2">WSM 1744</strain>
    </source>
</reference>